<dbReference type="Pfam" id="PF13091">
    <property type="entry name" value="PLDc_2"/>
    <property type="match status" value="2"/>
</dbReference>
<gene>
    <name evidence="1 3" type="primary">clsB</name>
    <name evidence="3" type="ORF">H8K36_08780</name>
</gene>
<dbReference type="EMBL" id="JACOFZ010000002">
    <property type="protein sequence ID" value="MBC3881463.1"/>
    <property type="molecule type" value="Genomic_DNA"/>
</dbReference>
<proteinExistence type="inferred from homology"/>
<dbReference type="SUPFAM" id="SSF56024">
    <property type="entry name" value="Phospholipase D/nuclease"/>
    <property type="match status" value="2"/>
</dbReference>
<dbReference type="NCBIfam" id="NF008427">
    <property type="entry name" value="PRK11263.1"/>
    <property type="match status" value="1"/>
</dbReference>
<dbReference type="HAMAP" id="MF_01917">
    <property type="entry name" value="Cardiolipin_synth_ClsB"/>
    <property type="match status" value="1"/>
</dbReference>
<comment type="similarity">
    <text evidence="1">Belongs to the phospholipase D family. Cardiolipin synthase subfamily. ClsB sub-subfamily.</text>
</comment>
<protein>
    <recommendedName>
        <fullName evidence="1">Cardiolipin synthase B</fullName>
        <shortName evidence="1">CL synthase</shortName>
        <ecNumber evidence="1">2.7.8.-</ecNumber>
    </recommendedName>
</protein>
<comment type="catalytic activity">
    <reaction evidence="1">
        <text>2 a 1,2-diacyl-sn-glycero-3-phospho-(1'-sn-glycerol) = a cardiolipin + glycerol</text>
        <dbReference type="Rhea" id="RHEA:31451"/>
        <dbReference type="ChEBI" id="CHEBI:17754"/>
        <dbReference type="ChEBI" id="CHEBI:62237"/>
        <dbReference type="ChEBI" id="CHEBI:64716"/>
    </reaction>
</comment>
<dbReference type="GO" id="GO:0005886">
    <property type="term" value="C:plasma membrane"/>
    <property type="evidence" value="ECO:0007669"/>
    <property type="project" value="UniProtKB-SubCell"/>
</dbReference>
<dbReference type="CDD" id="cd09110">
    <property type="entry name" value="PLDc_CLS_1"/>
    <property type="match status" value="1"/>
</dbReference>
<dbReference type="SMART" id="SM00155">
    <property type="entry name" value="PLDc"/>
    <property type="match status" value="2"/>
</dbReference>
<dbReference type="GO" id="GO:0008808">
    <property type="term" value="F:cardiolipin synthase activity"/>
    <property type="evidence" value="ECO:0007669"/>
    <property type="project" value="InterPro"/>
</dbReference>
<keyword evidence="1 3" id="KW-0808">Transferase</keyword>
<accession>A0A923KP73</accession>
<dbReference type="AlphaFoldDB" id="A0A923KP73"/>
<comment type="subcellular location">
    <subcellularLocation>
        <location evidence="1">Cell membrane</location>
        <topology evidence="1">Peripheral membrane protein</topology>
    </subcellularLocation>
</comment>
<keyword evidence="1" id="KW-0443">Lipid metabolism</keyword>
<comment type="caution">
    <text evidence="3">The sequence shown here is derived from an EMBL/GenBank/DDBJ whole genome shotgun (WGS) entry which is preliminary data.</text>
</comment>
<dbReference type="Proteomes" id="UP000627446">
    <property type="component" value="Unassembled WGS sequence"/>
</dbReference>
<feature type="domain" description="PLD phosphodiesterase" evidence="2">
    <location>
        <begin position="104"/>
        <end position="131"/>
    </location>
</feature>
<evidence type="ECO:0000259" key="2">
    <source>
        <dbReference type="PROSITE" id="PS50035"/>
    </source>
</evidence>
<feature type="active site" evidence="1">
    <location>
        <position position="302"/>
    </location>
</feature>
<dbReference type="GO" id="GO:0032049">
    <property type="term" value="P:cardiolipin biosynthetic process"/>
    <property type="evidence" value="ECO:0007669"/>
    <property type="project" value="InterPro"/>
</dbReference>
<dbReference type="RefSeq" id="WP_186916027.1">
    <property type="nucleotide sequence ID" value="NZ_JACOFZ010000002.1"/>
</dbReference>
<feature type="domain" description="PLD phosphodiesterase" evidence="2">
    <location>
        <begin position="290"/>
        <end position="317"/>
    </location>
</feature>
<dbReference type="PROSITE" id="PS50035">
    <property type="entry name" value="PLD"/>
    <property type="match status" value="2"/>
</dbReference>
<reference evidence="3" key="1">
    <citation type="submission" date="2020-08" db="EMBL/GenBank/DDBJ databases">
        <title>Novel species isolated from subtropical streams in China.</title>
        <authorList>
            <person name="Lu H."/>
        </authorList>
    </citation>
    <scope>NUCLEOTIDE SEQUENCE</scope>
    <source>
        <strain evidence="3">LX22W</strain>
    </source>
</reference>
<name>A0A923KP73_9BURK</name>
<dbReference type="InterPro" id="IPR025202">
    <property type="entry name" value="PLD-like_dom"/>
</dbReference>
<dbReference type="Gene3D" id="3.30.870.10">
    <property type="entry name" value="Endonuclease Chain A"/>
    <property type="match status" value="2"/>
</dbReference>
<sequence length="387" mass="44383">MPRIDYQSGNQLQLLHTGEMFFPALLKAIDLATDEIYLETYIFANDQSSQEIEAALGRAASRGVRVYVIVDWIGSGREQSIELQQRLILLGVECRIFNVWFKRGLVRTHRKLCVIDQVIGFIGGINIVDDLLTDHTPPQQLPFARWDFAVELEGSCVATIYKEITAQWLKLGKMPLLNRLLLARDLRRHVVLKNVQGSSAAIVFRDNLRNRFTIQRAYLKALGKARTTAYFANPYFAPGRRLRNGLINAAKRGVDVRLLLGVGEFDLQDLVAQSYYSKLLKYGVKIYEYHRTHMHAKVAVIDQQWTTVGSSNFDGLSLFLNHEANILINDPAISRELEAHLQVGFEQAIEITAETVERQSWIQRLKNRLAYTLYRWVLQLLTFGEYR</sequence>
<keyword evidence="1" id="KW-0444">Lipid biosynthesis</keyword>
<comment type="function">
    <text evidence="1">Catalyzes the phosphatidyl group transfer from one phosphatidylglycerol molecule to another to form cardiolipin (CL) (diphosphatidylglycerol) and glycerol.</text>
</comment>
<feature type="active site" evidence="1">
    <location>
        <position position="297"/>
    </location>
</feature>
<dbReference type="PANTHER" id="PTHR21248">
    <property type="entry name" value="CARDIOLIPIN SYNTHASE"/>
    <property type="match status" value="1"/>
</dbReference>
<evidence type="ECO:0000313" key="4">
    <source>
        <dbReference type="Proteomes" id="UP000627446"/>
    </source>
</evidence>
<evidence type="ECO:0000256" key="1">
    <source>
        <dbReference type="HAMAP-Rule" id="MF_01917"/>
    </source>
</evidence>
<dbReference type="PIRSF" id="PIRSF000850">
    <property type="entry name" value="Phospholipase_D_PSS"/>
    <property type="match status" value="1"/>
</dbReference>
<organism evidence="3 4">
    <name type="scientific">Undibacterium nitidum</name>
    <dbReference type="NCBI Taxonomy" id="2762298"/>
    <lineage>
        <taxon>Bacteria</taxon>
        <taxon>Pseudomonadati</taxon>
        <taxon>Pseudomonadota</taxon>
        <taxon>Betaproteobacteria</taxon>
        <taxon>Burkholderiales</taxon>
        <taxon>Oxalobacteraceae</taxon>
        <taxon>Undibacterium</taxon>
    </lineage>
</organism>
<evidence type="ECO:0000313" key="3">
    <source>
        <dbReference type="EMBL" id="MBC3881463.1"/>
    </source>
</evidence>
<keyword evidence="1" id="KW-1208">Phospholipid metabolism</keyword>
<feature type="active site" evidence="1">
    <location>
        <position position="116"/>
    </location>
</feature>
<feature type="active site" evidence="1">
    <location>
        <position position="111"/>
    </location>
</feature>
<keyword evidence="1" id="KW-1003">Cell membrane</keyword>
<feature type="active site" evidence="1">
    <location>
        <position position="295"/>
    </location>
</feature>
<keyword evidence="1" id="KW-0472">Membrane</keyword>
<keyword evidence="4" id="KW-1185">Reference proteome</keyword>
<dbReference type="PANTHER" id="PTHR21248:SF22">
    <property type="entry name" value="PHOSPHOLIPASE D"/>
    <property type="match status" value="1"/>
</dbReference>
<dbReference type="CDD" id="cd09159">
    <property type="entry name" value="PLDc_ybhO_like_2"/>
    <property type="match status" value="1"/>
</dbReference>
<dbReference type="EC" id="2.7.8.-" evidence="1"/>
<keyword evidence="1" id="KW-0594">Phospholipid biosynthesis</keyword>
<dbReference type="InterPro" id="IPR001736">
    <property type="entry name" value="PLipase_D/transphosphatidylase"/>
</dbReference>
<feature type="active site" evidence="1">
    <location>
        <position position="109"/>
    </location>
</feature>
<dbReference type="InterPro" id="IPR030872">
    <property type="entry name" value="Cardiolipin_synth_ClsB"/>
</dbReference>